<dbReference type="InterPro" id="IPR049342">
    <property type="entry name" value="TRAF1-6_MATH_dom"/>
</dbReference>
<feature type="region of interest" description="Disordered" evidence="8">
    <location>
        <begin position="1"/>
        <end position="97"/>
    </location>
</feature>
<dbReference type="InterPro" id="IPR013083">
    <property type="entry name" value="Znf_RING/FYVE/PHD"/>
</dbReference>
<evidence type="ECO:0000259" key="10">
    <source>
        <dbReference type="PROSITE" id="PS50144"/>
    </source>
</evidence>
<dbReference type="EMBL" id="CAJFDI010000001">
    <property type="protein sequence ID" value="CAD5207920.1"/>
    <property type="molecule type" value="Genomic_DNA"/>
</dbReference>
<evidence type="ECO:0000256" key="4">
    <source>
        <dbReference type="ARBA" id="ARBA00022737"/>
    </source>
</evidence>
<dbReference type="AlphaFoldDB" id="A0A1I7S6Y6"/>
<dbReference type="InterPro" id="IPR017907">
    <property type="entry name" value="Znf_RING_CS"/>
</dbReference>
<reference evidence="12" key="2">
    <citation type="submission" date="2020-09" db="EMBL/GenBank/DDBJ databases">
        <authorList>
            <person name="Kikuchi T."/>
        </authorList>
    </citation>
    <scope>NUCLEOTIDE SEQUENCE</scope>
    <source>
        <strain evidence="12">Ka4C1</strain>
    </source>
</reference>
<dbReference type="Proteomes" id="UP000095284">
    <property type="component" value="Unplaced"/>
</dbReference>
<feature type="zinc finger region" description="TRAF-type" evidence="7">
    <location>
        <begin position="275"/>
        <end position="331"/>
    </location>
</feature>
<dbReference type="PROSITE" id="PS50145">
    <property type="entry name" value="ZF_TRAF"/>
    <property type="match status" value="2"/>
</dbReference>
<dbReference type="GO" id="GO:0043122">
    <property type="term" value="P:regulation of canonical NF-kappaB signal transduction"/>
    <property type="evidence" value="ECO:0007669"/>
    <property type="project" value="TreeGrafter"/>
</dbReference>
<evidence type="ECO:0000313" key="15">
    <source>
        <dbReference type="WBParaSite" id="BXY_0877500.1"/>
    </source>
</evidence>
<dbReference type="OrthoDB" id="5574452at2759"/>
<evidence type="ECO:0000256" key="6">
    <source>
        <dbReference type="ARBA" id="ARBA00022833"/>
    </source>
</evidence>
<keyword evidence="5 7" id="KW-0863">Zinc-finger</keyword>
<feature type="domain" description="MATH" evidence="10">
    <location>
        <begin position="385"/>
        <end position="534"/>
    </location>
</feature>
<dbReference type="InterPro" id="IPR001293">
    <property type="entry name" value="Znf_TRAF"/>
</dbReference>
<evidence type="ECO:0000256" key="1">
    <source>
        <dbReference type="ARBA" id="ARBA00004496"/>
    </source>
</evidence>
<evidence type="ECO:0000259" key="9">
    <source>
        <dbReference type="PROSITE" id="PS50089"/>
    </source>
</evidence>
<keyword evidence="2" id="KW-0963">Cytoplasm</keyword>
<evidence type="ECO:0000313" key="14">
    <source>
        <dbReference type="Proteomes" id="UP000659654"/>
    </source>
</evidence>
<dbReference type="PROSITE" id="PS00518">
    <property type="entry name" value="ZF_RING_1"/>
    <property type="match status" value="1"/>
</dbReference>
<feature type="compositionally biased region" description="Basic and acidic residues" evidence="8">
    <location>
        <begin position="15"/>
        <end position="56"/>
    </location>
</feature>
<keyword evidence="4" id="KW-0677">Repeat</keyword>
<name>A0A1I7S6Y6_BURXY</name>
<dbReference type="SMART" id="SM00061">
    <property type="entry name" value="MATH"/>
    <property type="match status" value="1"/>
</dbReference>
<dbReference type="eggNOG" id="KOG0297">
    <property type="taxonomic scope" value="Eukaryota"/>
</dbReference>
<dbReference type="EMBL" id="CAJFCV020000001">
    <property type="protein sequence ID" value="CAG9079575.1"/>
    <property type="molecule type" value="Genomic_DNA"/>
</dbReference>
<protein>
    <submittedName>
        <fullName evidence="12">(pine wood nematode) hypothetical protein</fullName>
    </submittedName>
</protein>
<accession>A0A1I7S6Y6</accession>
<dbReference type="PANTHER" id="PTHR10131">
    <property type="entry name" value="TNF RECEPTOR ASSOCIATED FACTOR"/>
    <property type="match status" value="1"/>
</dbReference>
<dbReference type="Proteomes" id="UP000659654">
    <property type="component" value="Unassembled WGS sequence"/>
</dbReference>
<dbReference type="Proteomes" id="UP000582659">
    <property type="component" value="Unassembled WGS sequence"/>
</dbReference>
<dbReference type="WBParaSite" id="BXY_0877500.1">
    <property type="protein sequence ID" value="BXY_0877500.1"/>
    <property type="gene ID" value="BXY_0877500"/>
</dbReference>
<dbReference type="SMART" id="SM00184">
    <property type="entry name" value="RING"/>
    <property type="match status" value="1"/>
</dbReference>
<feature type="domain" description="TRAF-type" evidence="11">
    <location>
        <begin position="275"/>
        <end position="331"/>
    </location>
</feature>
<dbReference type="PROSITE" id="PS50089">
    <property type="entry name" value="ZF_RING_2"/>
    <property type="match status" value="1"/>
</dbReference>
<dbReference type="PROSITE" id="PS50144">
    <property type="entry name" value="MATH"/>
    <property type="match status" value="1"/>
</dbReference>
<feature type="zinc finger region" description="TRAF-type" evidence="7">
    <location>
        <begin position="221"/>
        <end position="273"/>
    </location>
</feature>
<dbReference type="Gene3D" id="2.60.210.10">
    <property type="entry name" value="Apoptosis, Tumor Necrosis Factor Receptor Associated Protein 2, Chain A"/>
    <property type="match status" value="1"/>
</dbReference>
<dbReference type="GO" id="GO:0008270">
    <property type="term" value="F:zinc ion binding"/>
    <property type="evidence" value="ECO:0007669"/>
    <property type="project" value="UniProtKB-KW"/>
</dbReference>
<sequence>MAEVDRPKTRAKTSKGAEERPKTKTERPKTNAAENGDRPKTKAAENRPKANGKENKNPGLLEVSPAQYRPGSSNKVHPSDLAPPPPSAAPSPVQDWLHSAEDPDAETAVKVKASDLPLNTVAENPPPEDVDIIFLDEVPAHLECQVCGQILRIPKRLKCDHLFCSACLVGVEKCPTCGKPCDPKNLPEDKATTKEIQQLGVKCSYADNGCDWTGILKELKSHVISCEFADIPCPRGCGKVYAKRDEEAHLAKCTKKMVICEFCGKEISAKGMKLHLKMCPLMIIDCPNRCGLKEKTREEINAHLPDCPKKGSVCPFGEFGCNYAGGRENLQKHIKDDLVNHLGFLCEGATELQALLTHVHLNMDRTNRNVTVLQSRVDALEKLYGSQYIWRIDDYNKRFKEAKTNSRPVIYSPPFLSGRHGYKLVMSAALNGDGAASGKFLSVYLSIMRGEHDALLPWPFVHKVTFTLMDQNPDVNEREHMVYVIKPSPNGEDDNYLHRPSAERNSAFGAQKFCALDVMGKYVREDVLFIRCYIDTENMIVL</sequence>
<dbReference type="Gene3D" id="3.30.40.10">
    <property type="entry name" value="Zinc/RING finger domain, C3HC4 (zinc finger)"/>
    <property type="match status" value="3"/>
</dbReference>
<feature type="domain" description="RING-type" evidence="9">
    <location>
        <begin position="144"/>
        <end position="177"/>
    </location>
</feature>
<keyword evidence="3 7" id="KW-0479">Metal-binding</keyword>
<evidence type="ECO:0000313" key="12">
    <source>
        <dbReference type="EMBL" id="CAD5207920.1"/>
    </source>
</evidence>
<dbReference type="SUPFAM" id="SSF57850">
    <property type="entry name" value="RING/U-box"/>
    <property type="match status" value="1"/>
</dbReference>
<dbReference type="SUPFAM" id="SSF49599">
    <property type="entry name" value="TRAF domain-like"/>
    <property type="match status" value="3"/>
</dbReference>
<evidence type="ECO:0000313" key="13">
    <source>
        <dbReference type="Proteomes" id="UP000095284"/>
    </source>
</evidence>
<evidence type="ECO:0000256" key="8">
    <source>
        <dbReference type="SAM" id="MobiDB-lite"/>
    </source>
</evidence>
<keyword evidence="6 7" id="KW-0862">Zinc</keyword>
<dbReference type="InterPro" id="IPR002083">
    <property type="entry name" value="MATH/TRAF_dom"/>
</dbReference>
<keyword evidence="14" id="KW-1185">Reference proteome</keyword>
<dbReference type="PANTHER" id="PTHR10131:SF151">
    <property type="entry name" value="TNF RECEPTOR ASSOCIATED FACTOR (TRAF) HOMOLOG"/>
    <property type="match status" value="1"/>
</dbReference>
<dbReference type="FunFam" id="3.30.40.10:FF:000121">
    <property type="entry name" value="TNF receptor-associated factor"/>
    <property type="match status" value="1"/>
</dbReference>
<evidence type="ECO:0000256" key="2">
    <source>
        <dbReference type="ARBA" id="ARBA00022490"/>
    </source>
</evidence>
<evidence type="ECO:0000259" key="11">
    <source>
        <dbReference type="PROSITE" id="PS50145"/>
    </source>
</evidence>
<proteinExistence type="predicted"/>
<gene>
    <name evidence="12" type="ORF">BXYJ_LOCUS166</name>
</gene>
<dbReference type="InterPro" id="IPR001841">
    <property type="entry name" value="Znf_RING"/>
</dbReference>
<comment type="subcellular location">
    <subcellularLocation>
        <location evidence="1">Cytoplasm</location>
    </subcellularLocation>
</comment>
<evidence type="ECO:0000256" key="7">
    <source>
        <dbReference type="PROSITE-ProRule" id="PRU00207"/>
    </source>
</evidence>
<organism evidence="13 15">
    <name type="scientific">Bursaphelenchus xylophilus</name>
    <name type="common">Pinewood nematode worm</name>
    <name type="synonym">Aphelenchoides xylophilus</name>
    <dbReference type="NCBI Taxonomy" id="6326"/>
    <lineage>
        <taxon>Eukaryota</taxon>
        <taxon>Metazoa</taxon>
        <taxon>Ecdysozoa</taxon>
        <taxon>Nematoda</taxon>
        <taxon>Chromadorea</taxon>
        <taxon>Rhabditida</taxon>
        <taxon>Tylenchina</taxon>
        <taxon>Tylenchomorpha</taxon>
        <taxon>Aphelenchoidea</taxon>
        <taxon>Aphelenchoididae</taxon>
        <taxon>Bursaphelenchus</taxon>
    </lineage>
</organism>
<dbReference type="SMR" id="A0A1I7S6Y6"/>
<evidence type="ECO:0000256" key="3">
    <source>
        <dbReference type="ARBA" id="ARBA00022723"/>
    </source>
</evidence>
<dbReference type="GO" id="GO:0005737">
    <property type="term" value="C:cytoplasm"/>
    <property type="evidence" value="ECO:0007669"/>
    <property type="project" value="UniProtKB-SubCell"/>
</dbReference>
<dbReference type="Pfam" id="PF21355">
    <property type="entry name" value="TRAF-mep_MATH"/>
    <property type="match status" value="1"/>
</dbReference>
<dbReference type="InterPro" id="IPR008974">
    <property type="entry name" value="TRAF-like"/>
</dbReference>
<dbReference type="Pfam" id="PF02176">
    <property type="entry name" value="zf-TRAF"/>
    <property type="match status" value="1"/>
</dbReference>
<dbReference type="CDD" id="cd00270">
    <property type="entry name" value="MATH_TRAF_C"/>
    <property type="match status" value="1"/>
</dbReference>
<feature type="domain" description="TRAF-type" evidence="11">
    <location>
        <begin position="221"/>
        <end position="273"/>
    </location>
</feature>
<evidence type="ECO:0000256" key="5">
    <source>
        <dbReference type="ARBA" id="ARBA00022771"/>
    </source>
</evidence>
<reference evidence="15" key="1">
    <citation type="submission" date="2016-11" db="UniProtKB">
        <authorList>
            <consortium name="WormBaseParasite"/>
        </authorList>
    </citation>
    <scope>IDENTIFICATION</scope>
</reference>